<evidence type="ECO:0000313" key="2">
    <source>
        <dbReference type="EMBL" id="CAK9025000.1"/>
    </source>
</evidence>
<dbReference type="Proteomes" id="UP001642464">
    <property type="component" value="Unassembled WGS sequence"/>
</dbReference>
<accession>A0ABP0KDX9</accession>
<reference evidence="2 3" key="1">
    <citation type="submission" date="2024-02" db="EMBL/GenBank/DDBJ databases">
        <authorList>
            <person name="Chen Y."/>
            <person name="Shah S."/>
            <person name="Dougan E. K."/>
            <person name="Thang M."/>
            <person name="Chan C."/>
        </authorList>
    </citation>
    <scope>NUCLEOTIDE SEQUENCE [LARGE SCALE GENOMIC DNA]</scope>
</reference>
<dbReference type="EMBL" id="CAXAMM010011109">
    <property type="protein sequence ID" value="CAK9025000.1"/>
    <property type="molecule type" value="Genomic_DNA"/>
</dbReference>
<sequence>VSRRRLHRDGLAADGKVQARSLRCIQYGETEVELSCVEQLVETSQARAIGDALQLLGSGFPVGRPLAIVMQDLEKQLRADGKPAGEQGLDSLSRREPCPFYVMPRRFEVAAAVNRLRTVQLMIDDENGERTAW</sequence>
<dbReference type="InterPro" id="IPR049069">
    <property type="entry name" value="MRB1590-like_C"/>
</dbReference>
<dbReference type="InterPro" id="IPR019195">
    <property type="entry name" value="ABC_ATPase_put"/>
</dbReference>
<feature type="non-terminal residue" evidence="2">
    <location>
        <position position="1"/>
    </location>
</feature>
<keyword evidence="3" id="KW-1185">Reference proteome</keyword>
<name>A0ABP0KDX9_9DINO</name>
<evidence type="ECO:0000313" key="3">
    <source>
        <dbReference type="Proteomes" id="UP001642464"/>
    </source>
</evidence>
<organism evidence="2 3">
    <name type="scientific">Durusdinium trenchii</name>
    <dbReference type="NCBI Taxonomy" id="1381693"/>
    <lineage>
        <taxon>Eukaryota</taxon>
        <taxon>Sar</taxon>
        <taxon>Alveolata</taxon>
        <taxon>Dinophyceae</taxon>
        <taxon>Suessiales</taxon>
        <taxon>Symbiodiniaceae</taxon>
        <taxon>Durusdinium</taxon>
    </lineage>
</organism>
<evidence type="ECO:0000259" key="1">
    <source>
        <dbReference type="Pfam" id="PF21117"/>
    </source>
</evidence>
<dbReference type="Pfam" id="PF21117">
    <property type="entry name" value="MRB1590_C"/>
    <property type="match status" value="1"/>
</dbReference>
<dbReference type="PANTHER" id="PTHR38149:SF1">
    <property type="entry name" value="ATPASE"/>
    <property type="match status" value="1"/>
</dbReference>
<dbReference type="PANTHER" id="PTHR38149">
    <property type="entry name" value="ATPASE"/>
    <property type="match status" value="1"/>
</dbReference>
<protein>
    <recommendedName>
        <fullName evidence="1">MRB1590-like C-terminal domain-containing protein</fullName>
    </recommendedName>
</protein>
<comment type="caution">
    <text evidence="2">The sequence shown here is derived from an EMBL/GenBank/DDBJ whole genome shotgun (WGS) entry which is preliminary data.</text>
</comment>
<proteinExistence type="predicted"/>
<feature type="domain" description="MRB1590-like C-terminal" evidence="1">
    <location>
        <begin position="16"/>
        <end position="121"/>
    </location>
</feature>
<gene>
    <name evidence="2" type="ORF">SCF082_LOCUS16879</name>
</gene>